<dbReference type="SUPFAM" id="SSF53335">
    <property type="entry name" value="S-adenosyl-L-methionine-dependent methyltransferases"/>
    <property type="match status" value="1"/>
</dbReference>
<dbReference type="AlphaFoldDB" id="A0A3M8QXT4"/>
<dbReference type="Gene3D" id="3.40.50.12710">
    <property type="match status" value="1"/>
</dbReference>
<evidence type="ECO:0000256" key="1">
    <source>
        <dbReference type="ARBA" id="ARBA00022603"/>
    </source>
</evidence>
<keyword evidence="1 4" id="KW-0489">Methyltransferase</keyword>
<reference evidence="4" key="1">
    <citation type="submission" date="2018-10" db="EMBL/GenBank/DDBJ databases">
        <title>Acidithiobacillus sulfuriphilus sp. nov.: an extremely acidophilic sulfur-oxidizing chemolithotroph isolated from a neutral pH environment.</title>
        <authorList>
            <person name="Falagan C."/>
            <person name="Moya-Beltran A."/>
            <person name="Quatrini R."/>
            <person name="Johnson D.B."/>
        </authorList>
    </citation>
    <scope>NUCLEOTIDE SEQUENCE [LARGE SCALE GENOMIC DNA]</scope>
    <source>
        <strain evidence="4">CJ-2</strain>
    </source>
</reference>
<dbReference type="PANTHER" id="PTHR12049:SF7">
    <property type="entry name" value="PROTEIN ARGININE METHYLTRANSFERASE NDUFAF7, MITOCHONDRIAL"/>
    <property type="match status" value="1"/>
</dbReference>
<proteinExistence type="predicted"/>
<evidence type="ECO:0000256" key="3">
    <source>
        <dbReference type="SAM" id="MobiDB-lite"/>
    </source>
</evidence>
<evidence type="ECO:0000313" key="4">
    <source>
        <dbReference type="EMBL" id="RNF61063.1"/>
    </source>
</evidence>
<name>A0A3M8QXT4_9PROT</name>
<dbReference type="GO" id="GO:0035243">
    <property type="term" value="F:protein-arginine omega-N symmetric methyltransferase activity"/>
    <property type="evidence" value="ECO:0007669"/>
    <property type="project" value="TreeGrafter"/>
</dbReference>
<organism evidence="4">
    <name type="scientific">Acidithiobacillus sulfuriphilus</name>
    <dbReference type="NCBI Taxonomy" id="1867749"/>
    <lineage>
        <taxon>Bacteria</taxon>
        <taxon>Pseudomonadati</taxon>
        <taxon>Pseudomonadota</taxon>
        <taxon>Acidithiobacillia</taxon>
        <taxon>Acidithiobacillales</taxon>
        <taxon>Acidithiobacillaceae</taxon>
        <taxon>Acidithiobacillus</taxon>
    </lineage>
</organism>
<gene>
    <name evidence="4" type="ORF">EC580_08695</name>
</gene>
<sequence>MEQEIATRRRQAAGDAGTHPAGGARDEHHFSIGFQEASMSPDRPVFVTHSADVRKAALPPPDPEALALSQDLSASIAAEIKARGGAIPFRRYMELALYAPGLGYYVAGQQRFGPGGDFVTAPEMGSLFGATLARAVAPLPGSDGVLEFGAGSGALAAQLLAALPPTPYAILEVSPDLAERQRQRLAGLPVRWLSALPACWRGVVLANEVLDAIPPHLVELDQDGVLWELGVALGPEGFVWRHLPASDALQERLAPYLPHWPRPYRSEVNLAAEAWLRDVAEHLECGAILIIDYGHGAAEYYHPQRSMGTLRAYYRQHWLEDPFYLPGLCDLTAHLDFDALQRVAVAAGLQVRSYDPLARFLIVNGLAEVFSAASGSADPLTRMQLANEAKRLTLPQEMGESFKVLILSKESPCKSPSTASKTATP</sequence>
<keyword evidence="2 4" id="KW-0808">Transferase</keyword>
<comment type="caution">
    <text evidence="4">The sequence shown here is derived from an EMBL/GenBank/DDBJ whole genome shotgun (WGS) entry which is preliminary data.</text>
</comment>
<dbReference type="InterPro" id="IPR029063">
    <property type="entry name" value="SAM-dependent_MTases_sf"/>
</dbReference>
<evidence type="ECO:0000256" key="2">
    <source>
        <dbReference type="ARBA" id="ARBA00022679"/>
    </source>
</evidence>
<feature type="region of interest" description="Disordered" evidence="3">
    <location>
        <begin position="1"/>
        <end position="28"/>
    </location>
</feature>
<dbReference type="OrthoDB" id="9794208at2"/>
<dbReference type="EMBL" id="RIZI01000171">
    <property type="protein sequence ID" value="RNF61063.1"/>
    <property type="molecule type" value="Genomic_DNA"/>
</dbReference>
<dbReference type="InterPro" id="IPR038375">
    <property type="entry name" value="NDUFAF7_sf"/>
</dbReference>
<dbReference type="GO" id="GO:0032259">
    <property type="term" value="P:methylation"/>
    <property type="evidence" value="ECO:0007669"/>
    <property type="project" value="UniProtKB-KW"/>
</dbReference>
<dbReference type="PANTHER" id="PTHR12049">
    <property type="entry name" value="PROTEIN ARGININE METHYLTRANSFERASE NDUFAF7, MITOCHONDRIAL"/>
    <property type="match status" value="1"/>
</dbReference>
<dbReference type="InterPro" id="IPR003788">
    <property type="entry name" value="NDUFAF7"/>
</dbReference>
<accession>A0A3M8QXT4</accession>
<dbReference type="Pfam" id="PF02636">
    <property type="entry name" value="Methyltransf_28"/>
    <property type="match status" value="1"/>
</dbReference>
<protein>
    <submittedName>
        <fullName evidence="4">SAM-dependent methyltransferase</fullName>
    </submittedName>
</protein>